<dbReference type="SMART" id="SM00474">
    <property type="entry name" value="35EXOc"/>
    <property type="match status" value="1"/>
</dbReference>
<feature type="compositionally biased region" description="Polar residues" evidence="1">
    <location>
        <begin position="1"/>
        <end position="30"/>
    </location>
</feature>
<dbReference type="PANTHER" id="PTHR47765">
    <property type="entry name" value="3'-5' EXONUCLEASE DOMAIN-CONTAINING PROTEIN"/>
    <property type="match status" value="1"/>
</dbReference>
<keyword evidence="4" id="KW-1185">Reference proteome</keyword>
<dbReference type="InterPro" id="IPR052408">
    <property type="entry name" value="Exonuclease_MUT-7-like"/>
</dbReference>
<evidence type="ECO:0000313" key="3">
    <source>
        <dbReference type="EMBL" id="GMR36388.1"/>
    </source>
</evidence>
<feature type="compositionally biased region" description="Basic and acidic residues" evidence="1">
    <location>
        <begin position="31"/>
        <end position="43"/>
    </location>
</feature>
<name>A0AAN4ZD91_9BILA</name>
<gene>
    <name evidence="3" type="ORF">PMAYCL1PPCAC_06583</name>
</gene>
<dbReference type="InterPro" id="IPR002782">
    <property type="entry name" value="Mut7-C_RNAse_dom"/>
</dbReference>
<reference evidence="4" key="1">
    <citation type="submission" date="2022-10" db="EMBL/GenBank/DDBJ databases">
        <title>Genome assembly of Pristionchus species.</title>
        <authorList>
            <person name="Yoshida K."/>
            <person name="Sommer R.J."/>
        </authorList>
    </citation>
    <scope>NUCLEOTIDE SEQUENCE [LARGE SCALE GENOMIC DNA]</scope>
    <source>
        <strain evidence="4">RS5460</strain>
    </source>
</reference>
<sequence>MTSAAVDTADVLNNTTGSLVETKVAESTSKPVEEEKRKLTKEEKKLRHSVFEEPLATRRDLLKDLLAPNDKTPRDPETEKECAELAESALCQAFGEATNPYKDAFDIYEVFSDNKEKYKRVHKILFKTFEAWIEKCGTPEKIEGWLTNEFKKETMEKIVKKGTVQLDNLLRIFHLKGADVTELVSEKIKDLCSDSKQQFREAMKLAGHFDLHDNFKIHDFVIPQMLQNRQEDVEKYLKGHYEETKQLIRFLDNMVDESDQFKLAQVQSYIDRKIVSNTSAFEFITRKIPGLLKRMVSPDFGMDDSVAPKYDAQKIKNKLRYLIFDRESTGGCFSNTIFDHVKTHIKKNSPMAKDVIIALFDRIDRPDKHEDKQTYYTEAEMWMLYYGLNPSDFFSRIRNYFASNPGWKDRATKMLEEYNAVATINDYRLEDGTLIEWIDNWDGLVKMLSEIEGLGKDSVIGIDSEFRSTTNYKQEIALLQVSSVHQVYLVDFETLMNHLSPLQWREFTRRLFGGEHIKIGFDMLSDIKAYLCTMEFVGEELQSMTRVICLKRLSNDLLDADPSLFDLAQSTSYKNRIQEGKAAPEVESANRQRAIKLSDLVEVVLKTELDKSLQKSNWSMRPLRPEQIVYAALDANILIKVYLKLGELAREKGFDYEEMVRSIENDLEERKMDKTEKKKKTRMSEEEYALLVESINAAVISANSCPNTPKAFITDSSFGGLGKHLRRLGVDVIFAESKDHLLRLGKENPSRIILSFGKNIEEYKATFGNRVFIVGIGLSAKDQVKRVLTEFKIKLNPADVFTRCMACNGDRFVMIPSIVLQTLHDCAKRVGETFDDETFQPDQFKETIENANPDDYGGFECSVEEYDLEESRFIIKCTNGVVDVFNNLVMVDTMDTTVEVQTLKVQPEVVDSDRPFYYICGGCGKIYWDGTHGKRYKEFATGVVGSEASTSEESATKE</sequence>
<organism evidence="3 4">
    <name type="scientific">Pristionchus mayeri</name>
    <dbReference type="NCBI Taxonomy" id="1317129"/>
    <lineage>
        <taxon>Eukaryota</taxon>
        <taxon>Metazoa</taxon>
        <taxon>Ecdysozoa</taxon>
        <taxon>Nematoda</taxon>
        <taxon>Chromadorea</taxon>
        <taxon>Rhabditida</taxon>
        <taxon>Rhabditina</taxon>
        <taxon>Diplogasteromorpha</taxon>
        <taxon>Diplogasteroidea</taxon>
        <taxon>Neodiplogasteridae</taxon>
        <taxon>Pristionchus</taxon>
    </lineage>
</organism>
<dbReference type="InterPro" id="IPR036397">
    <property type="entry name" value="RNaseH_sf"/>
</dbReference>
<accession>A0AAN4ZD91</accession>
<dbReference type="GO" id="GO:0006139">
    <property type="term" value="P:nucleobase-containing compound metabolic process"/>
    <property type="evidence" value="ECO:0007669"/>
    <property type="project" value="InterPro"/>
</dbReference>
<proteinExistence type="predicted"/>
<dbReference type="Gene3D" id="3.30.420.10">
    <property type="entry name" value="Ribonuclease H-like superfamily/Ribonuclease H"/>
    <property type="match status" value="1"/>
</dbReference>
<dbReference type="EMBL" id="BTRK01000002">
    <property type="protein sequence ID" value="GMR36388.1"/>
    <property type="molecule type" value="Genomic_DNA"/>
</dbReference>
<dbReference type="GO" id="GO:0008408">
    <property type="term" value="F:3'-5' exonuclease activity"/>
    <property type="evidence" value="ECO:0007669"/>
    <property type="project" value="InterPro"/>
</dbReference>
<comment type="caution">
    <text evidence="3">The sequence shown here is derived from an EMBL/GenBank/DDBJ whole genome shotgun (WGS) entry which is preliminary data.</text>
</comment>
<evidence type="ECO:0000259" key="2">
    <source>
        <dbReference type="SMART" id="SM00474"/>
    </source>
</evidence>
<dbReference type="SUPFAM" id="SSF53098">
    <property type="entry name" value="Ribonuclease H-like"/>
    <property type="match status" value="1"/>
</dbReference>
<feature type="domain" description="3'-5' exonuclease" evidence="2">
    <location>
        <begin position="435"/>
        <end position="650"/>
    </location>
</feature>
<dbReference type="InterPro" id="IPR012337">
    <property type="entry name" value="RNaseH-like_sf"/>
</dbReference>
<feature type="region of interest" description="Disordered" evidence="1">
    <location>
        <begin position="1"/>
        <end position="43"/>
    </location>
</feature>
<dbReference type="PANTHER" id="PTHR47765:SF2">
    <property type="entry name" value="EXONUCLEASE MUT-7 HOMOLOG"/>
    <property type="match status" value="1"/>
</dbReference>
<dbReference type="AlphaFoldDB" id="A0AAN4ZD91"/>
<protein>
    <recommendedName>
        <fullName evidence="2">3'-5' exonuclease domain-containing protein</fullName>
    </recommendedName>
</protein>
<dbReference type="Pfam" id="PF01612">
    <property type="entry name" value="DNA_pol_A_exo1"/>
    <property type="match status" value="1"/>
</dbReference>
<evidence type="ECO:0000256" key="1">
    <source>
        <dbReference type="SAM" id="MobiDB-lite"/>
    </source>
</evidence>
<dbReference type="Proteomes" id="UP001328107">
    <property type="component" value="Unassembled WGS sequence"/>
</dbReference>
<dbReference type="InterPro" id="IPR002562">
    <property type="entry name" value="3'-5'_exonuclease_dom"/>
</dbReference>
<dbReference type="Pfam" id="PF01927">
    <property type="entry name" value="Mut7-C"/>
    <property type="match status" value="1"/>
</dbReference>
<evidence type="ECO:0000313" key="4">
    <source>
        <dbReference type="Proteomes" id="UP001328107"/>
    </source>
</evidence>
<dbReference type="GO" id="GO:0003676">
    <property type="term" value="F:nucleic acid binding"/>
    <property type="evidence" value="ECO:0007669"/>
    <property type="project" value="InterPro"/>
</dbReference>